<dbReference type="InterPro" id="IPR027417">
    <property type="entry name" value="P-loop_NTPase"/>
</dbReference>
<dbReference type="GO" id="GO:0005886">
    <property type="term" value="C:plasma membrane"/>
    <property type="evidence" value="ECO:0007669"/>
    <property type="project" value="UniProtKB-SubCell"/>
</dbReference>
<organism evidence="12 13">
    <name type="scientific">candidate division TA06 bacterium</name>
    <dbReference type="NCBI Taxonomy" id="2250710"/>
    <lineage>
        <taxon>Bacteria</taxon>
        <taxon>Bacteria division TA06</taxon>
    </lineage>
</organism>
<evidence type="ECO:0000256" key="2">
    <source>
        <dbReference type="ARBA" id="ARBA00022448"/>
    </source>
</evidence>
<keyword evidence="2" id="KW-0813">Transport</keyword>
<dbReference type="SMART" id="SM00382">
    <property type="entry name" value="AAA"/>
    <property type="match status" value="1"/>
</dbReference>
<protein>
    <submittedName>
        <fullName evidence="12">ABC transporter ATP-binding protein</fullName>
    </submittedName>
</protein>
<reference evidence="12 13" key="1">
    <citation type="submission" date="2018-06" db="EMBL/GenBank/DDBJ databases">
        <title>Extensive metabolic versatility and redundancy in microbially diverse, dynamic hydrothermal sediments.</title>
        <authorList>
            <person name="Dombrowski N."/>
            <person name="Teske A."/>
            <person name="Baker B.J."/>
        </authorList>
    </citation>
    <scope>NUCLEOTIDE SEQUENCE [LARGE SCALE GENOMIC DNA]</scope>
    <source>
        <strain evidence="12">B35_G9</strain>
    </source>
</reference>
<dbReference type="GO" id="GO:0015421">
    <property type="term" value="F:ABC-type oligopeptide transporter activity"/>
    <property type="evidence" value="ECO:0007669"/>
    <property type="project" value="TreeGrafter"/>
</dbReference>
<dbReference type="SUPFAM" id="SSF90123">
    <property type="entry name" value="ABC transporter transmembrane region"/>
    <property type="match status" value="1"/>
</dbReference>
<keyword evidence="3" id="KW-1003">Cell membrane</keyword>
<dbReference type="GO" id="GO:0005524">
    <property type="term" value="F:ATP binding"/>
    <property type="evidence" value="ECO:0007669"/>
    <property type="project" value="UniProtKB-KW"/>
</dbReference>
<dbReference type="PROSITE" id="PS50929">
    <property type="entry name" value="ABC_TM1F"/>
    <property type="match status" value="1"/>
</dbReference>
<dbReference type="InterPro" id="IPR003593">
    <property type="entry name" value="AAA+_ATPase"/>
</dbReference>
<keyword evidence="4 9" id="KW-0812">Transmembrane</keyword>
<dbReference type="InterPro" id="IPR036640">
    <property type="entry name" value="ABC1_TM_sf"/>
</dbReference>
<evidence type="ECO:0000256" key="5">
    <source>
        <dbReference type="ARBA" id="ARBA00022741"/>
    </source>
</evidence>
<dbReference type="PANTHER" id="PTHR43394">
    <property type="entry name" value="ATP-DEPENDENT PERMEASE MDL1, MITOCHONDRIAL"/>
    <property type="match status" value="1"/>
</dbReference>
<feature type="transmembrane region" description="Helical" evidence="9">
    <location>
        <begin position="46"/>
        <end position="67"/>
    </location>
</feature>
<dbReference type="Gene3D" id="1.20.1560.10">
    <property type="entry name" value="ABC transporter type 1, transmembrane domain"/>
    <property type="match status" value="1"/>
</dbReference>
<dbReference type="InterPro" id="IPR011527">
    <property type="entry name" value="ABC1_TM_dom"/>
</dbReference>
<dbReference type="Proteomes" id="UP000282321">
    <property type="component" value="Unassembled WGS sequence"/>
</dbReference>
<keyword evidence="5" id="KW-0547">Nucleotide-binding</keyword>
<dbReference type="FunFam" id="3.40.50.300:FF:000221">
    <property type="entry name" value="Multidrug ABC transporter ATP-binding protein"/>
    <property type="match status" value="1"/>
</dbReference>
<feature type="domain" description="ABC transmembrane type-1" evidence="11">
    <location>
        <begin position="1"/>
        <end position="69"/>
    </location>
</feature>
<dbReference type="EMBL" id="QNBC01000155">
    <property type="protein sequence ID" value="RKX64507.1"/>
    <property type="molecule type" value="Genomic_DNA"/>
</dbReference>
<comment type="subcellular location">
    <subcellularLocation>
        <location evidence="1">Cell membrane</location>
        <topology evidence="1">Multi-pass membrane protein</topology>
    </subcellularLocation>
</comment>
<dbReference type="SUPFAM" id="SSF52540">
    <property type="entry name" value="P-loop containing nucleoside triphosphate hydrolases"/>
    <property type="match status" value="1"/>
</dbReference>
<evidence type="ECO:0000256" key="9">
    <source>
        <dbReference type="SAM" id="Phobius"/>
    </source>
</evidence>
<gene>
    <name evidence="12" type="ORF">DRP44_08200</name>
</gene>
<feature type="transmembrane region" description="Helical" evidence="9">
    <location>
        <begin position="7"/>
        <end position="34"/>
    </location>
</feature>
<feature type="domain" description="ABC transporter" evidence="10">
    <location>
        <begin position="102"/>
        <end position="337"/>
    </location>
</feature>
<keyword evidence="8 9" id="KW-0472">Membrane</keyword>
<evidence type="ECO:0000313" key="13">
    <source>
        <dbReference type="Proteomes" id="UP000282321"/>
    </source>
</evidence>
<dbReference type="Gene3D" id="3.40.50.300">
    <property type="entry name" value="P-loop containing nucleotide triphosphate hydrolases"/>
    <property type="match status" value="1"/>
</dbReference>
<dbReference type="Pfam" id="PF00005">
    <property type="entry name" value="ABC_tran"/>
    <property type="match status" value="1"/>
</dbReference>
<evidence type="ECO:0000259" key="10">
    <source>
        <dbReference type="PROSITE" id="PS50893"/>
    </source>
</evidence>
<sequence>MDLVRIWGVMFPLISFIAGLSLLIVLFFGARFIIEGRLSLGEYVAFSQYLIMFIWPMMAIGWVVNLYKRGTASLDRIKKILDTKSEIVEIENPVEKEIEGEIEFRNVYFKFNDSKDYILKNISFKVEKGQTLGVLGLTGSGKSTIADMILRFNDPEKGEILIDGINIKNYSLKNLRSQIGYVPQESFLFSYTIEENIGFGKDSWDFDEIKKAAYIAKIYDNIIDFPEKFKTIVGERGVTLSGGQRQRTALSRAIMINPKILILDDAFSSVDTETEAAILRDMKDVMGSRTTILISHRISTLKNANKIIVLDKGELIESGTHDELIKKGGLYHSIYLKQQLSEELESEL</sequence>
<name>A0A660S6Q4_UNCT6</name>
<dbReference type="InterPro" id="IPR039421">
    <property type="entry name" value="Type_1_exporter"/>
</dbReference>
<evidence type="ECO:0000256" key="6">
    <source>
        <dbReference type="ARBA" id="ARBA00022840"/>
    </source>
</evidence>
<evidence type="ECO:0000256" key="8">
    <source>
        <dbReference type="ARBA" id="ARBA00023136"/>
    </source>
</evidence>
<comment type="caution">
    <text evidence="12">The sequence shown here is derived from an EMBL/GenBank/DDBJ whole genome shotgun (WGS) entry which is preliminary data.</text>
</comment>
<keyword evidence="6 12" id="KW-0067">ATP-binding</keyword>
<evidence type="ECO:0000313" key="12">
    <source>
        <dbReference type="EMBL" id="RKX64507.1"/>
    </source>
</evidence>
<evidence type="ECO:0000259" key="11">
    <source>
        <dbReference type="PROSITE" id="PS50929"/>
    </source>
</evidence>
<keyword evidence="7 9" id="KW-1133">Transmembrane helix</keyword>
<accession>A0A660S6Q4</accession>
<dbReference type="PANTHER" id="PTHR43394:SF1">
    <property type="entry name" value="ATP-BINDING CASSETTE SUB-FAMILY B MEMBER 10, MITOCHONDRIAL"/>
    <property type="match status" value="1"/>
</dbReference>
<dbReference type="PROSITE" id="PS50893">
    <property type="entry name" value="ABC_TRANSPORTER_2"/>
    <property type="match status" value="1"/>
</dbReference>
<evidence type="ECO:0000256" key="1">
    <source>
        <dbReference type="ARBA" id="ARBA00004651"/>
    </source>
</evidence>
<evidence type="ECO:0000256" key="4">
    <source>
        <dbReference type="ARBA" id="ARBA00022692"/>
    </source>
</evidence>
<dbReference type="InterPro" id="IPR003439">
    <property type="entry name" value="ABC_transporter-like_ATP-bd"/>
</dbReference>
<evidence type="ECO:0000256" key="7">
    <source>
        <dbReference type="ARBA" id="ARBA00022989"/>
    </source>
</evidence>
<proteinExistence type="predicted"/>
<evidence type="ECO:0000256" key="3">
    <source>
        <dbReference type="ARBA" id="ARBA00022475"/>
    </source>
</evidence>
<dbReference type="AlphaFoldDB" id="A0A660S6Q4"/>
<dbReference type="GO" id="GO:0016887">
    <property type="term" value="F:ATP hydrolysis activity"/>
    <property type="evidence" value="ECO:0007669"/>
    <property type="project" value="InterPro"/>
</dbReference>